<dbReference type="AlphaFoldDB" id="A0A0M9A6R4"/>
<feature type="region of interest" description="Disordered" evidence="1">
    <location>
        <begin position="53"/>
        <end position="86"/>
    </location>
</feature>
<evidence type="ECO:0000313" key="2">
    <source>
        <dbReference type="EMBL" id="KOX77073.1"/>
    </source>
</evidence>
<keyword evidence="3" id="KW-1185">Reference proteome</keyword>
<evidence type="ECO:0000256" key="1">
    <source>
        <dbReference type="SAM" id="MobiDB-lite"/>
    </source>
</evidence>
<reference evidence="2 3" key="1">
    <citation type="submission" date="2015-07" db="EMBL/GenBank/DDBJ databases">
        <title>The genome of Melipona quadrifasciata.</title>
        <authorList>
            <person name="Pan H."/>
            <person name="Kapheim K."/>
        </authorList>
    </citation>
    <scope>NUCLEOTIDE SEQUENCE [LARGE SCALE GENOMIC DNA]</scope>
    <source>
        <strain evidence="2">0111107301</strain>
        <tissue evidence="2">Whole body</tissue>
    </source>
</reference>
<dbReference type="EMBL" id="KQ435736">
    <property type="protein sequence ID" value="KOX77073.1"/>
    <property type="molecule type" value="Genomic_DNA"/>
</dbReference>
<proteinExistence type="predicted"/>
<gene>
    <name evidence="2" type="ORF">WN51_10467</name>
</gene>
<accession>A0A0M9A6R4</accession>
<name>A0A0M9A6R4_9HYME</name>
<protein>
    <submittedName>
        <fullName evidence="2">Uncharacterized protein</fullName>
    </submittedName>
</protein>
<evidence type="ECO:0000313" key="3">
    <source>
        <dbReference type="Proteomes" id="UP000053105"/>
    </source>
</evidence>
<organism evidence="2 3">
    <name type="scientific">Melipona quadrifasciata</name>
    <dbReference type="NCBI Taxonomy" id="166423"/>
    <lineage>
        <taxon>Eukaryota</taxon>
        <taxon>Metazoa</taxon>
        <taxon>Ecdysozoa</taxon>
        <taxon>Arthropoda</taxon>
        <taxon>Hexapoda</taxon>
        <taxon>Insecta</taxon>
        <taxon>Pterygota</taxon>
        <taxon>Neoptera</taxon>
        <taxon>Endopterygota</taxon>
        <taxon>Hymenoptera</taxon>
        <taxon>Apocrita</taxon>
        <taxon>Aculeata</taxon>
        <taxon>Apoidea</taxon>
        <taxon>Anthophila</taxon>
        <taxon>Apidae</taxon>
        <taxon>Melipona</taxon>
    </lineage>
</organism>
<sequence>MDLTGQTGENFLDLQQHLFRFVPIVIVKLTKKIFSGDIKRTSQVQNLQSSWRITTPVSKPGPRHKFPKRAMPEIINTRTEESMTKA</sequence>
<dbReference type="Proteomes" id="UP000053105">
    <property type="component" value="Unassembled WGS sequence"/>
</dbReference>